<organism evidence="9 10">
    <name type="scientific">Moniliophthora roreri</name>
    <name type="common">Frosty pod rot fungus</name>
    <name type="synonym">Monilia roreri</name>
    <dbReference type="NCBI Taxonomy" id="221103"/>
    <lineage>
        <taxon>Eukaryota</taxon>
        <taxon>Fungi</taxon>
        <taxon>Dikarya</taxon>
        <taxon>Basidiomycota</taxon>
        <taxon>Agaricomycotina</taxon>
        <taxon>Agaricomycetes</taxon>
        <taxon>Agaricomycetidae</taxon>
        <taxon>Agaricales</taxon>
        <taxon>Marasmiineae</taxon>
        <taxon>Marasmiaceae</taxon>
        <taxon>Moniliophthora</taxon>
    </lineage>
</organism>
<feature type="repeat" description="PPR" evidence="5">
    <location>
        <begin position="96"/>
        <end position="130"/>
    </location>
</feature>
<evidence type="ECO:0000259" key="8">
    <source>
        <dbReference type="Pfam" id="PF23276"/>
    </source>
</evidence>
<comment type="subunit">
    <text evidence="4">Binds to mitochondrial small subunit 15S rRNA.</text>
</comment>
<dbReference type="PROSITE" id="PS51375">
    <property type="entry name" value="PPR"/>
    <property type="match status" value="3"/>
</dbReference>
<evidence type="ECO:0008006" key="11">
    <source>
        <dbReference type="Google" id="ProtNLM"/>
    </source>
</evidence>
<evidence type="ECO:0000256" key="2">
    <source>
        <dbReference type="ARBA" id="ARBA00022737"/>
    </source>
</evidence>
<dbReference type="InterPro" id="IPR033443">
    <property type="entry name" value="PROP1-like_PPR_dom"/>
</dbReference>
<protein>
    <recommendedName>
        <fullName evidence="11">Pentacotripeptide-repeat region of PRORP domain-containing protein</fullName>
    </recommendedName>
</protein>
<dbReference type="InterPro" id="IPR002885">
    <property type="entry name" value="PPR_rpt"/>
</dbReference>
<feature type="region of interest" description="Disordered" evidence="6">
    <location>
        <begin position="24"/>
        <end position="52"/>
    </location>
</feature>
<comment type="similarity">
    <text evidence="1">Belongs to the CCM1 family.</text>
</comment>
<evidence type="ECO:0000313" key="10">
    <source>
        <dbReference type="Proteomes" id="UP000054988"/>
    </source>
</evidence>
<accession>A0A0W0GBE2</accession>
<evidence type="ECO:0000256" key="3">
    <source>
        <dbReference type="ARBA" id="ARBA00044493"/>
    </source>
</evidence>
<evidence type="ECO:0000259" key="7">
    <source>
        <dbReference type="Pfam" id="PF17177"/>
    </source>
</evidence>
<evidence type="ECO:0000313" key="9">
    <source>
        <dbReference type="EMBL" id="KTB45902.1"/>
    </source>
</evidence>
<dbReference type="Gene3D" id="1.25.40.10">
    <property type="entry name" value="Tetratricopeptide repeat domain"/>
    <property type="match status" value="4"/>
</dbReference>
<evidence type="ECO:0000256" key="6">
    <source>
        <dbReference type="SAM" id="MobiDB-lite"/>
    </source>
</evidence>
<dbReference type="PANTHER" id="PTHR47447:SF24">
    <property type="entry name" value="PENTATRICOPEPTIDE REPEAT-CONTAINING PROTEIN"/>
    <property type="match status" value="1"/>
</dbReference>
<dbReference type="InterPro" id="IPR011990">
    <property type="entry name" value="TPR-like_helical_dom_sf"/>
</dbReference>
<sequence>MHRIPLRRLPGQCPVQCRRYASAAKKLPSGKPSTRFPPPLRVQPWTSKPDTQFQKSRNRTSLAWWNMKLSEAADKDNSSWCFELLADMKQSNVTPDISTYLSVLRALRTRYGADDAWAVYDDMILCGIRPDVHIFNALIEVTHYRGTHALWQVLDIMKSMSVEPNSGTYASIIRYFIESQQLESALRYLQEMQDKGLEPEMRTIQGVIELAAQEGFPRLAVDPADRFQDTSLRTLEPAIWLSCLRASAAALWAEGVIRSWEIVVQELGINPDEGLCTMVLNTAARNGHPDLATDALRVLKESNVPWQEHHFAPLIEAFCHAGQLREALIAIDIMRSHDVNILSSTASPIVQLIQKDEDAFDATWPIIDELHKEKPIHLSIWKTMLKAATALGDLQRAVGAYKSASDYGVTPDLESFNLVLECSLTVAHRPVGDLILADMKEASIAPDYRTYELMIQLCLTQDTYEDAFFFLEEMKGAGFKPANSIYRSLVWKCAYNGDARYQVAMEEMKEMGYDPSSRWQWEVRKAFSDAEQRARPEETGKYVESLPKRVALNGTAQRFIETGGQ</sequence>
<reference evidence="9 10" key="1">
    <citation type="submission" date="2015-12" db="EMBL/GenBank/DDBJ databases">
        <title>Draft genome sequence of Moniliophthora roreri, the causal agent of frosty pod rot of cacao.</title>
        <authorList>
            <person name="Aime M.C."/>
            <person name="Diaz-Valderrama J.R."/>
            <person name="Kijpornyongpan T."/>
            <person name="Phillips-Mora W."/>
        </authorList>
    </citation>
    <scope>NUCLEOTIDE SEQUENCE [LARGE SCALE GENOMIC DNA]</scope>
    <source>
        <strain evidence="9 10">MCA 2952</strain>
    </source>
</reference>
<dbReference type="Pfam" id="PF13812">
    <property type="entry name" value="PPR_3"/>
    <property type="match status" value="1"/>
</dbReference>
<dbReference type="Proteomes" id="UP000054988">
    <property type="component" value="Unassembled WGS sequence"/>
</dbReference>
<feature type="repeat" description="PPR" evidence="5">
    <location>
        <begin position="447"/>
        <end position="481"/>
    </location>
</feature>
<dbReference type="PANTHER" id="PTHR47447">
    <property type="entry name" value="OS03G0856100 PROTEIN"/>
    <property type="match status" value="1"/>
</dbReference>
<dbReference type="Pfam" id="PF23276">
    <property type="entry name" value="TPR_24"/>
    <property type="match status" value="1"/>
</dbReference>
<feature type="repeat" description="PPR" evidence="5">
    <location>
        <begin position="165"/>
        <end position="199"/>
    </location>
</feature>
<evidence type="ECO:0000256" key="5">
    <source>
        <dbReference type="PROSITE-ProRule" id="PRU00708"/>
    </source>
</evidence>
<feature type="domain" description="Pentatricopeptide repeat-containing protein-mitochondrial" evidence="8">
    <location>
        <begin position="273"/>
        <end position="403"/>
    </location>
</feature>
<dbReference type="NCBIfam" id="TIGR00756">
    <property type="entry name" value="PPR"/>
    <property type="match status" value="1"/>
</dbReference>
<name>A0A0W0GBE2_MONRR</name>
<dbReference type="EMBL" id="LATX01000565">
    <property type="protein sequence ID" value="KTB45902.1"/>
    <property type="molecule type" value="Genomic_DNA"/>
</dbReference>
<comment type="caution">
    <text evidence="9">The sequence shown here is derived from an EMBL/GenBank/DDBJ whole genome shotgun (WGS) entry which is preliminary data.</text>
</comment>
<comment type="function">
    <text evidence="3">Regulates mitochondrial small subunit maturation by controlling 15S rRNA 5'-end processing. Localizes to the 5' precursor of the 15S rRNA in a position that is subsequently occupied by mS47 in the mature yeast mtSSU. Uses structure and sequence-specific RNA recognition, binding to a single-stranded region of the precursor and specifically recognizing bases -6 to -1. The exchange of Ccm1 for mS47 is coupled to the irreversible removal of precursor rRNA that is accompanied by conformational changes of the mitoribosomal proteins uS5m and mS26. These conformational changes signal completion of 5'-end rRNA processing through protection of the mature 5'-end of the 15S rRNA and stabilization of mS47. The removal of the 5' precursor together with the dissociation of Ccm1 may be catalyzed by the 5'-3' exoribonuclease Pet127. Involved in the specific removal of group I introns in mitochondrial encoded transcripts.</text>
</comment>
<feature type="domain" description="PROP1-like PPR" evidence="7">
    <location>
        <begin position="115"/>
        <end position="206"/>
    </location>
</feature>
<dbReference type="eggNOG" id="KOG4197">
    <property type="taxonomic scope" value="Eukaryota"/>
</dbReference>
<keyword evidence="2" id="KW-0677">Repeat</keyword>
<dbReference type="Pfam" id="PF17177">
    <property type="entry name" value="PPR_long"/>
    <property type="match status" value="1"/>
</dbReference>
<evidence type="ECO:0000256" key="4">
    <source>
        <dbReference type="ARBA" id="ARBA00044511"/>
    </source>
</evidence>
<gene>
    <name evidence="9" type="ORF">WG66_1522</name>
</gene>
<dbReference type="AlphaFoldDB" id="A0A0W0GBE2"/>
<dbReference type="InterPro" id="IPR057027">
    <property type="entry name" value="TPR_mt"/>
</dbReference>
<proteinExistence type="inferred from homology"/>
<evidence type="ECO:0000256" key="1">
    <source>
        <dbReference type="ARBA" id="ARBA00006192"/>
    </source>
</evidence>